<dbReference type="GO" id="GO:0003955">
    <property type="term" value="F:NAD(P)H dehydrogenase (quinone) activity"/>
    <property type="evidence" value="ECO:0007669"/>
    <property type="project" value="TreeGrafter"/>
</dbReference>
<dbReference type="InterPro" id="IPR051169">
    <property type="entry name" value="NADH-Q_oxidoreductase"/>
</dbReference>
<dbReference type="GO" id="GO:0019646">
    <property type="term" value="P:aerobic electron transport chain"/>
    <property type="evidence" value="ECO:0007669"/>
    <property type="project" value="TreeGrafter"/>
</dbReference>
<dbReference type="AlphaFoldDB" id="A0A4Q7NKE2"/>
<dbReference type="OrthoDB" id="9781621at2"/>
<dbReference type="SUPFAM" id="SSF51905">
    <property type="entry name" value="FAD/NAD(P)-binding domain"/>
    <property type="match status" value="1"/>
</dbReference>
<protein>
    <submittedName>
        <fullName evidence="7">NADH dehydrogenase</fullName>
    </submittedName>
</protein>
<evidence type="ECO:0000259" key="6">
    <source>
        <dbReference type="Pfam" id="PF07992"/>
    </source>
</evidence>
<feature type="domain" description="FAD/NAD(P)-binding" evidence="6">
    <location>
        <begin position="3"/>
        <end position="312"/>
    </location>
</feature>
<accession>A0A4Q7NKE2</accession>
<comment type="caution">
    <text evidence="7">The sequence shown here is derived from an EMBL/GenBank/DDBJ whole genome shotgun (WGS) entry which is preliminary data.</text>
</comment>
<keyword evidence="3" id="KW-0285">Flavoprotein</keyword>
<evidence type="ECO:0000256" key="5">
    <source>
        <dbReference type="ARBA" id="ARBA00023002"/>
    </source>
</evidence>
<comment type="similarity">
    <text evidence="2">Belongs to the NADH dehydrogenase family.</text>
</comment>
<evidence type="ECO:0000256" key="2">
    <source>
        <dbReference type="ARBA" id="ARBA00005272"/>
    </source>
</evidence>
<sequence>MKRIVVLGGGFAGLWSAIGAARKLEEHGIGPDAVSVTLVDQNDFHSIRVRNYEEDLDATIVPFALVLDPIGVERLQGVVAGVDTERRMVEVRTDAGVVSVGYDRLVYALGSRVQRPSIPGLAEHSFDIDTYHGAKRLDAHLHALARGGRDPDRLRVLVVGAGLTGIELASELPARLAKLSALAHDRPAPRVVLADASPLIGPDMGDEARPVIAEALAAQGVEMRTGVSIAALDARGATLAGGERIEAATVVWCAGMRASDLGDAFPVGRDGLGRLEVDEFMRVRGVPHVFAAGDAARAVLDGEHASVMSCQHGRPMGRYAGYNVAADLIGEPMLPLYIDWYVTVLDLGEWGAVYTGGWDRRVISTREAAKATKRTINRERIYPPRSGRRVEILAAATPQVQEPPEVRGRS</sequence>
<dbReference type="InterPro" id="IPR036188">
    <property type="entry name" value="FAD/NAD-bd_sf"/>
</dbReference>
<reference evidence="7 8" key="1">
    <citation type="submission" date="2019-02" db="EMBL/GenBank/DDBJ databases">
        <title>Genomic Encyclopedia of Type Strains, Phase IV (KMG-IV): sequencing the most valuable type-strain genomes for metagenomic binning, comparative biology and taxonomic classification.</title>
        <authorList>
            <person name="Goeker M."/>
        </authorList>
    </citation>
    <scope>NUCLEOTIDE SEQUENCE [LARGE SCALE GENOMIC DNA]</scope>
    <source>
        <strain evidence="7 8">K24</strain>
    </source>
</reference>
<organism evidence="7 8">
    <name type="scientific">Pigmentiphaga kullae</name>
    <dbReference type="NCBI Taxonomy" id="151784"/>
    <lineage>
        <taxon>Bacteria</taxon>
        <taxon>Pseudomonadati</taxon>
        <taxon>Pseudomonadota</taxon>
        <taxon>Betaproteobacteria</taxon>
        <taxon>Burkholderiales</taxon>
        <taxon>Alcaligenaceae</taxon>
        <taxon>Pigmentiphaga</taxon>
    </lineage>
</organism>
<evidence type="ECO:0000256" key="1">
    <source>
        <dbReference type="ARBA" id="ARBA00001974"/>
    </source>
</evidence>
<comment type="cofactor">
    <cofactor evidence="1">
        <name>FAD</name>
        <dbReference type="ChEBI" id="CHEBI:57692"/>
    </cofactor>
</comment>
<gene>
    <name evidence="7" type="ORF">EV675_1590</name>
</gene>
<dbReference type="EMBL" id="SGXC01000001">
    <property type="protein sequence ID" value="RZS85561.1"/>
    <property type="molecule type" value="Genomic_DNA"/>
</dbReference>
<dbReference type="Gene3D" id="3.50.50.100">
    <property type="match status" value="1"/>
</dbReference>
<evidence type="ECO:0000313" key="8">
    <source>
        <dbReference type="Proteomes" id="UP000292445"/>
    </source>
</evidence>
<evidence type="ECO:0000256" key="4">
    <source>
        <dbReference type="ARBA" id="ARBA00022827"/>
    </source>
</evidence>
<keyword evidence="5" id="KW-0560">Oxidoreductase</keyword>
<keyword evidence="4" id="KW-0274">FAD</keyword>
<evidence type="ECO:0000256" key="3">
    <source>
        <dbReference type="ARBA" id="ARBA00022630"/>
    </source>
</evidence>
<keyword evidence="8" id="KW-1185">Reference proteome</keyword>
<dbReference type="PANTHER" id="PTHR42913:SF3">
    <property type="entry name" value="64 KDA MITOCHONDRIAL NADH DEHYDROGENASE (EUROFUNG)"/>
    <property type="match status" value="1"/>
</dbReference>
<dbReference type="PANTHER" id="PTHR42913">
    <property type="entry name" value="APOPTOSIS-INDUCING FACTOR 1"/>
    <property type="match status" value="1"/>
</dbReference>
<dbReference type="RefSeq" id="WP_130356764.1">
    <property type="nucleotide sequence ID" value="NZ_SGXC01000001.1"/>
</dbReference>
<dbReference type="Pfam" id="PF07992">
    <property type="entry name" value="Pyr_redox_2"/>
    <property type="match status" value="1"/>
</dbReference>
<dbReference type="PRINTS" id="PR00411">
    <property type="entry name" value="PNDRDTASEI"/>
</dbReference>
<evidence type="ECO:0000313" key="7">
    <source>
        <dbReference type="EMBL" id="RZS85561.1"/>
    </source>
</evidence>
<dbReference type="Proteomes" id="UP000292445">
    <property type="component" value="Unassembled WGS sequence"/>
</dbReference>
<dbReference type="PRINTS" id="PR00368">
    <property type="entry name" value="FADPNR"/>
</dbReference>
<proteinExistence type="inferred from homology"/>
<name>A0A4Q7NKE2_9BURK</name>
<dbReference type="InterPro" id="IPR023753">
    <property type="entry name" value="FAD/NAD-binding_dom"/>
</dbReference>